<proteinExistence type="predicted"/>
<dbReference type="RefSeq" id="WP_395807479.1">
    <property type="nucleotide sequence ID" value="NZ_CP043494.1"/>
</dbReference>
<protein>
    <recommendedName>
        <fullName evidence="3">ATP-binding protein</fullName>
    </recommendedName>
</protein>
<evidence type="ECO:0000313" key="1">
    <source>
        <dbReference type="EMBL" id="WNG49509.1"/>
    </source>
</evidence>
<dbReference type="EMBL" id="CP043494">
    <property type="protein sequence ID" value="WNG49509.1"/>
    <property type="molecule type" value="Genomic_DNA"/>
</dbReference>
<dbReference type="Proteomes" id="UP001611383">
    <property type="component" value="Chromosome"/>
</dbReference>
<reference evidence="1 2" key="1">
    <citation type="submission" date="2019-08" db="EMBL/GenBank/DDBJ databases">
        <title>Archangium and Cystobacter genomes.</title>
        <authorList>
            <person name="Chen I.-C.K."/>
            <person name="Wielgoss S."/>
        </authorList>
    </citation>
    <scope>NUCLEOTIDE SEQUENCE [LARGE SCALE GENOMIC DNA]</scope>
    <source>
        <strain evidence="1 2">Cbm 6</strain>
    </source>
</reference>
<keyword evidence="2" id="KW-1185">Reference proteome</keyword>
<organism evidence="1 2">
    <name type="scientific">Archangium minus</name>
    <dbReference type="NCBI Taxonomy" id="83450"/>
    <lineage>
        <taxon>Bacteria</taxon>
        <taxon>Pseudomonadati</taxon>
        <taxon>Myxococcota</taxon>
        <taxon>Myxococcia</taxon>
        <taxon>Myxococcales</taxon>
        <taxon>Cystobacterineae</taxon>
        <taxon>Archangiaceae</taxon>
        <taxon>Archangium</taxon>
    </lineage>
</organism>
<evidence type="ECO:0000313" key="2">
    <source>
        <dbReference type="Proteomes" id="UP001611383"/>
    </source>
</evidence>
<sequence>MLLSSAQTSALFSRLDQLLGGQSPADTIGAWLGLAVRSRIGIKTSVHEYIHALLRFFDEEGLAPPEPAILRLLRLPDFSVFPELQQIRTELEARKMEQTADDPYARCQLHVGPFLDRARLRVVLRRFVERVAGPRVLVVNGPAQSGKSYSSWFVSHLNDTMPSFVTFAYAAEKGLAETYTLGDVARDLVQLAKGHLSTMPPQRAQEKRWAQELCIWILSALNRPGLPFWLVLDGFRDAPPGTQALIQNLAHHISQALNQTDGRLLLLDYEPRLLAPCPVEVEELRAIEPLHITEYFQRLLPGQDAAIIQRAVTEVLQRVTLLPTEPGWQSQVFIAVREVSDALR</sequence>
<evidence type="ECO:0008006" key="3">
    <source>
        <dbReference type="Google" id="ProtNLM"/>
    </source>
</evidence>
<accession>A0ABY9X286</accession>
<gene>
    <name evidence="1" type="ORF">F0U60_39360</name>
</gene>
<name>A0ABY9X286_9BACT</name>